<keyword evidence="5" id="KW-0853">WD repeat</keyword>
<dbReference type="Pfam" id="PF00069">
    <property type="entry name" value="Pkinase"/>
    <property type="match status" value="1"/>
</dbReference>
<gene>
    <name evidence="8" type="primary">pknD_2</name>
    <name evidence="8" type="ORF">Spa11_11250</name>
</gene>
<feature type="compositionally biased region" description="Low complexity" evidence="6">
    <location>
        <begin position="68"/>
        <end position="86"/>
    </location>
</feature>
<evidence type="ECO:0000259" key="7">
    <source>
        <dbReference type="PROSITE" id="PS50011"/>
    </source>
</evidence>
<protein>
    <submittedName>
        <fullName evidence="8">Serine/threonine-protein kinase PknD</fullName>
        <ecNumber evidence="8">2.7.11.1</ecNumber>
    </submittedName>
</protein>
<keyword evidence="4" id="KW-0067">ATP-binding</keyword>
<dbReference type="PROSITE" id="PS50011">
    <property type="entry name" value="PROTEIN_KINASE_DOM"/>
    <property type="match status" value="1"/>
</dbReference>
<evidence type="ECO:0000256" key="3">
    <source>
        <dbReference type="ARBA" id="ARBA00022777"/>
    </source>
</evidence>
<dbReference type="SMART" id="SM00220">
    <property type="entry name" value="S_TKc"/>
    <property type="match status" value="1"/>
</dbReference>
<dbReference type="PANTHER" id="PTHR43289:SF6">
    <property type="entry name" value="SERINE_THREONINE-PROTEIN KINASE NEKL-3"/>
    <property type="match status" value="1"/>
</dbReference>
<dbReference type="CDD" id="cd14014">
    <property type="entry name" value="STKc_PknB_like"/>
    <property type="match status" value="1"/>
</dbReference>
<dbReference type="InterPro" id="IPR011047">
    <property type="entry name" value="Quinoprotein_ADH-like_sf"/>
</dbReference>
<dbReference type="EC" id="2.7.11.1" evidence="8"/>
<dbReference type="GO" id="GO:0004674">
    <property type="term" value="F:protein serine/threonine kinase activity"/>
    <property type="evidence" value="ECO:0007669"/>
    <property type="project" value="UniProtKB-EC"/>
</dbReference>
<feature type="repeat" description="WD" evidence="5">
    <location>
        <begin position="1488"/>
        <end position="1529"/>
    </location>
</feature>
<feature type="compositionally biased region" description="Polar residues" evidence="6">
    <location>
        <begin position="252"/>
        <end position="262"/>
    </location>
</feature>
<dbReference type="EMBL" id="CP036349">
    <property type="protein sequence ID" value="QDV72939.1"/>
    <property type="molecule type" value="Genomic_DNA"/>
</dbReference>
<feature type="domain" description="Protein kinase" evidence="7">
    <location>
        <begin position="377"/>
        <end position="647"/>
    </location>
</feature>
<proteinExistence type="predicted"/>
<keyword evidence="1 8" id="KW-0808">Transferase</keyword>
<feature type="compositionally biased region" description="Low complexity" evidence="6">
    <location>
        <begin position="34"/>
        <end position="44"/>
    </location>
</feature>
<dbReference type="Gene3D" id="2.130.10.10">
    <property type="entry name" value="YVTN repeat-like/Quinoprotein amine dehydrogenase"/>
    <property type="match status" value="4"/>
</dbReference>
<keyword evidence="3 8" id="KW-0418">Kinase</keyword>
<dbReference type="InterPro" id="IPR036322">
    <property type="entry name" value="WD40_repeat_dom_sf"/>
</dbReference>
<evidence type="ECO:0000256" key="6">
    <source>
        <dbReference type="SAM" id="MobiDB-lite"/>
    </source>
</evidence>
<dbReference type="Gene3D" id="3.30.200.20">
    <property type="entry name" value="Phosphorylase Kinase, domain 1"/>
    <property type="match status" value="1"/>
</dbReference>
<name>A0A518K565_9BACT</name>
<dbReference type="PROSITE" id="PS50082">
    <property type="entry name" value="WD_REPEATS_2"/>
    <property type="match status" value="1"/>
</dbReference>
<feature type="compositionally biased region" description="Acidic residues" evidence="6">
    <location>
        <begin position="134"/>
        <end position="153"/>
    </location>
</feature>
<dbReference type="PANTHER" id="PTHR43289">
    <property type="entry name" value="MITOGEN-ACTIVATED PROTEIN KINASE KINASE KINASE 20-RELATED"/>
    <property type="match status" value="1"/>
</dbReference>
<dbReference type="Gene3D" id="1.10.510.10">
    <property type="entry name" value="Transferase(Phosphotransferase) domain 1"/>
    <property type="match status" value="1"/>
</dbReference>
<dbReference type="InterPro" id="IPR001680">
    <property type="entry name" value="WD40_rpt"/>
</dbReference>
<feature type="compositionally biased region" description="Basic and acidic residues" evidence="6">
    <location>
        <begin position="267"/>
        <end position="284"/>
    </location>
</feature>
<evidence type="ECO:0000313" key="9">
    <source>
        <dbReference type="Proteomes" id="UP000316426"/>
    </source>
</evidence>
<accession>A0A518K565</accession>
<dbReference type="InterPro" id="IPR011009">
    <property type="entry name" value="Kinase-like_dom_sf"/>
</dbReference>
<feature type="compositionally biased region" description="Gly residues" evidence="6">
    <location>
        <begin position="57"/>
        <end position="67"/>
    </location>
</feature>
<evidence type="ECO:0000256" key="4">
    <source>
        <dbReference type="ARBA" id="ARBA00022840"/>
    </source>
</evidence>
<evidence type="ECO:0000256" key="1">
    <source>
        <dbReference type="ARBA" id="ARBA00022679"/>
    </source>
</evidence>
<dbReference type="SMART" id="SM00320">
    <property type="entry name" value="WD40"/>
    <property type="match status" value="9"/>
</dbReference>
<evidence type="ECO:0000313" key="8">
    <source>
        <dbReference type="EMBL" id="QDV72939.1"/>
    </source>
</evidence>
<dbReference type="SUPFAM" id="SSF56112">
    <property type="entry name" value="Protein kinase-like (PK-like)"/>
    <property type="match status" value="1"/>
</dbReference>
<evidence type="ECO:0000256" key="5">
    <source>
        <dbReference type="PROSITE-ProRule" id="PRU00221"/>
    </source>
</evidence>
<feature type="compositionally biased region" description="Acidic residues" evidence="6">
    <location>
        <begin position="109"/>
        <end position="120"/>
    </location>
</feature>
<organism evidence="8 9">
    <name type="scientific">Botrimarina mediterranea</name>
    <dbReference type="NCBI Taxonomy" id="2528022"/>
    <lineage>
        <taxon>Bacteria</taxon>
        <taxon>Pseudomonadati</taxon>
        <taxon>Planctomycetota</taxon>
        <taxon>Planctomycetia</taxon>
        <taxon>Pirellulales</taxon>
        <taxon>Lacipirellulaceae</taxon>
        <taxon>Botrimarina</taxon>
    </lineage>
</organism>
<dbReference type="KEGG" id="bmei:Spa11_11250"/>
<dbReference type="RefSeq" id="WP_197529767.1">
    <property type="nucleotide sequence ID" value="NZ_CP036349.1"/>
</dbReference>
<dbReference type="InterPro" id="IPR000719">
    <property type="entry name" value="Prot_kinase_dom"/>
</dbReference>
<feature type="compositionally biased region" description="Basic and acidic residues" evidence="6">
    <location>
        <begin position="294"/>
        <end position="314"/>
    </location>
</feature>
<dbReference type="Proteomes" id="UP000316426">
    <property type="component" value="Chromosome"/>
</dbReference>
<evidence type="ECO:0000256" key="2">
    <source>
        <dbReference type="ARBA" id="ARBA00022741"/>
    </source>
</evidence>
<feature type="region of interest" description="Disordered" evidence="6">
    <location>
        <begin position="177"/>
        <end position="348"/>
    </location>
</feature>
<dbReference type="GO" id="GO:0005524">
    <property type="term" value="F:ATP binding"/>
    <property type="evidence" value="ECO:0007669"/>
    <property type="project" value="UniProtKB-KW"/>
</dbReference>
<sequence>MKCPHCSAEITSETLKGTGDLFCPACGGPLADSLELGGLSSLGGAPADSTMRPDSGEGSGVGSGAGGSSFAASGFADSESISIEPPSSRDDTDATMQAADGEPSHDEFDSLDEDNADNDNDVTMAFGERQRNEEDSEDLILLGGDDDESDAFDMDGRSPGESLDATVDFGRFARIESEESDVDGGLAGADMTMAFDGKPNLAPRQIVPPSDSDSEPEPTQILGVPPMIGGKPQQRQQPNDATIAADSDKGVSDSSLGKSSDAGSDEGSGREGAARDSAQGDRTESPSTHAEGSQSDRDSATLAFDSERRSDRVPTPEPLDITGLSSGGTIPRGPLERGQGTRMLKPGESQIVGDESVRLRAFELADTSATDPLVIDYAIEGEAGKGGMGVVYKARQQSLNRLVAIKQIKSELGASVSDCNKFISEAVITGQLEHPNIAPVHDLGLASDGLPFYAMKFVEGQDWEDSVKSLSEEENLSILIQVAQAIAFAHSKNVIHRDLKPGNVRLGAFGEVLVMDWGLAARLEEGAEIQPAGTPIYMPPETALEYLDYAKGRVVGKRVESSRRRIPAGKYCDVYLLGALLFKIVTGRAPHRGKTTFECLRAAAKNEIVKVKRSSELLDIAYKAMATDPENRHASALEFIDAIKSYQAHAQSIKIAKRASQELRAAETLLESPGASATEVYACYSRAQHGYQNALELWNENNKARRRLKRTLRNFAEAAYQNGDYDLALSHLDEENEADAELRGQVLKDQESRRSRLAWFKTLQYATAASLMVALGFIGYSIVLKQDAISLANQLTTQTDLLAKTVEEAKAAELVASTAKREAETAKSEAIIAKGEAATAIDEAEAAKGEALIAKQDAQAALEEAAVAKDDAKLAKDEAVVAQREAAEQSYYAALGKIRATLADDGAYAAWLEMQKAEDAIPPERTQDVEWVSLKRTVDWRSEAEELVAAGAEKKETFAAASADGAVFVTAANRPQGGVELAVYRDGAKEPADRFAVPGAAAAVVVDPQGRYVALVGEGLRLVDLTAKQVIEAADIGQATSVAFHPTKAELLVGDRDSVVSRWSFVDGELTRVVEDPVFNDGAITAVGFSPDGTQRFAADEKGRVVLYRSRDGQTLDERETYSHEASESSNAYVTAAAMADDADGRLVFGCSDGTVYEIAGWWPPQEAGVIDAMTALRRPDPAPRIDGSDYLDARPTRLRALHTSAVSQVTYADGGKLVLSAGGDTLLVQGSPSASRETGFKVERRYHNAPITSLAVGPEGFAYSADEKGRVLRWEIAAPLEQLALEAPDNAAVAAVSFDADAERLAVADAAGFVHQWADVTKPDERTTLFAGHADNRGMQAWRLGGDDPVILTVASEERLAIDAEGNPRRVTANRACVWGGEDGLLRRSIDLGERLVVACDTERRVLLAACSGRLLDASDKQAVALAYDLDTPDVTPLWTERARVSAIEPLPLGAPHDATVAVGLRDGQVFLWSESAGRVELVRSSLRPHWRPIRSLAYDVASQRLYSGDNNGMIAAWPVAGGDAVTTRLRDETKSNVAPVVRLSTAPRGRLLALQRHANGLVTPFLLGDDLHVIGELPDALDASIDHATGDVVVAKRDGAEVVLESQRRDEAGGWTPTARAESSQRLSRVAVKDDGWLAWGGGVVEWRPITGGRHDVATRVESRSAPVAIVADSADSSLAAMTAGGLLDTWNASGELSDQRAMGLPGRLAAACQIGDGGDWLVATQQANGLTRVDRWEADAQRIVAEVASGLRGECRALATAAGVAMIGLPDRVVVASVDGDSAQDLGLPAAPAAIAARPDGAAFVVVTATGDAWVATERDGGWRLASLDVTDVTSAAYTPDGDRLLVGVQSGRVVLLELDDKGGPVVSSRTLLTFVGHNDRVVRIDAQPTPEGVSVVSGDASGRVIVRRI</sequence>
<dbReference type="SUPFAM" id="SSF50998">
    <property type="entry name" value="Quinoprotein alcohol dehydrogenase-like"/>
    <property type="match status" value="1"/>
</dbReference>
<dbReference type="InterPro" id="IPR015943">
    <property type="entry name" value="WD40/YVTN_repeat-like_dom_sf"/>
</dbReference>
<keyword evidence="9" id="KW-1185">Reference proteome</keyword>
<reference evidence="8 9" key="1">
    <citation type="submission" date="2019-02" db="EMBL/GenBank/DDBJ databases">
        <title>Deep-cultivation of Planctomycetes and their phenomic and genomic characterization uncovers novel biology.</title>
        <authorList>
            <person name="Wiegand S."/>
            <person name="Jogler M."/>
            <person name="Boedeker C."/>
            <person name="Pinto D."/>
            <person name="Vollmers J."/>
            <person name="Rivas-Marin E."/>
            <person name="Kohn T."/>
            <person name="Peeters S.H."/>
            <person name="Heuer A."/>
            <person name="Rast P."/>
            <person name="Oberbeckmann S."/>
            <person name="Bunk B."/>
            <person name="Jeske O."/>
            <person name="Meyerdierks A."/>
            <person name="Storesund J.E."/>
            <person name="Kallscheuer N."/>
            <person name="Luecker S."/>
            <person name="Lage O.M."/>
            <person name="Pohl T."/>
            <person name="Merkel B.J."/>
            <person name="Hornburger P."/>
            <person name="Mueller R.-W."/>
            <person name="Bruemmer F."/>
            <person name="Labrenz M."/>
            <person name="Spormann A.M."/>
            <person name="Op den Camp H."/>
            <person name="Overmann J."/>
            <person name="Amann R."/>
            <person name="Jetten M.S.M."/>
            <person name="Mascher T."/>
            <person name="Medema M.H."/>
            <person name="Devos D.P."/>
            <person name="Kaster A.-K."/>
            <person name="Ovreas L."/>
            <person name="Rohde M."/>
            <person name="Galperin M.Y."/>
            <person name="Jogler C."/>
        </authorList>
    </citation>
    <scope>NUCLEOTIDE SEQUENCE [LARGE SCALE GENOMIC DNA]</scope>
    <source>
        <strain evidence="8 9">Spa11</strain>
    </source>
</reference>
<keyword evidence="2" id="KW-0547">Nucleotide-binding</keyword>
<feature type="region of interest" description="Disordered" evidence="6">
    <location>
        <begin position="34"/>
        <end position="164"/>
    </location>
</feature>
<dbReference type="SUPFAM" id="SSF50978">
    <property type="entry name" value="WD40 repeat-like"/>
    <property type="match status" value="1"/>
</dbReference>